<proteinExistence type="predicted"/>
<organism evidence="1">
    <name type="scientific">marine metagenome</name>
    <dbReference type="NCBI Taxonomy" id="408172"/>
    <lineage>
        <taxon>unclassified sequences</taxon>
        <taxon>metagenomes</taxon>
        <taxon>ecological metagenomes</taxon>
    </lineage>
</organism>
<sequence>VLPINNKDPFEVLRPGSLSGFDTMALSLAFSECMRAATGSAALRAEAVLLPNVLTQFCSTICQNGLVISLQQGLMVYQTCTTAP</sequence>
<gene>
    <name evidence="1" type="ORF">METZ01_LOCUS226808</name>
</gene>
<feature type="non-terminal residue" evidence="1">
    <location>
        <position position="84"/>
    </location>
</feature>
<feature type="non-terminal residue" evidence="1">
    <location>
        <position position="1"/>
    </location>
</feature>
<name>A0A382GGX0_9ZZZZ</name>
<protein>
    <submittedName>
        <fullName evidence="1">Uncharacterized protein</fullName>
    </submittedName>
</protein>
<dbReference type="AlphaFoldDB" id="A0A382GGX0"/>
<accession>A0A382GGX0</accession>
<evidence type="ECO:0000313" key="1">
    <source>
        <dbReference type="EMBL" id="SVB73954.1"/>
    </source>
</evidence>
<reference evidence="1" key="1">
    <citation type="submission" date="2018-05" db="EMBL/GenBank/DDBJ databases">
        <authorList>
            <person name="Lanie J.A."/>
            <person name="Ng W.-L."/>
            <person name="Kazmierczak K.M."/>
            <person name="Andrzejewski T.M."/>
            <person name="Davidsen T.M."/>
            <person name="Wayne K.J."/>
            <person name="Tettelin H."/>
            <person name="Glass J.I."/>
            <person name="Rusch D."/>
            <person name="Podicherti R."/>
            <person name="Tsui H.-C.T."/>
            <person name="Winkler M.E."/>
        </authorList>
    </citation>
    <scope>NUCLEOTIDE SEQUENCE</scope>
</reference>
<dbReference type="EMBL" id="UINC01055273">
    <property type="protein sequence ID" value="SVB73954.1"/>
    <property type="molecule type" value="Genomic_DNA"/>
</dbReference>